<dbReference type="GO" id="GO:0005886">
    <property type="term" value="C:plasma membrane"/>
    <property type="evidence" value="ECO:0007669"/>
    <property type="project" value="UniProtKB-SubCell"/>
</dbReference>
<evidence type="ECO:0000256" key="4">
    <source>
        <dbReference type="ARBA" id="ARBA00022989"/>
    </source>
</evidence>
<feature type="transmembrane region" description="Helical" evidence="7">
    <location>
        <begin position="118"/>
        <end position="137"/>
    </location>
</feature>
<evidence type="ECO:0000256" key="3">
    <source>
        <dbReference type="ARBA" id="ARBA00022692"/>
    </source>
</evidence>
<dbReference type="PANTHER" id="PTHR36115:SF9">
    <property type="entry name" value="LMO1584 PROTEIN"/>
    <property type="match status" value="1"/>
</dbReference>
<evidence type="ECO:0000256" key="2">
    <source>
        <dbReference type="ARBA" id="ARBA00022475"/>
    </source>
</evidence>
<dbReference type="AlphaFoldDB" id="A0A2U3ANV9"/>
<evidence type="ECO:0000256" key="5">
    <source>
        <dbReference type="ARBA" id="ARBA00023136"/>
    </source>
</evidence>
<organism evidence="9 10">
    <name type="scientific">Kurthia sibirica</name>
    <dbReference type="NCBI Taxonomy" id="202750"/>
    <lineage>
        <taxon>Bacteria</taxon>
        <taxon>Bacillati</taxon>
        <taxon>Bacillota</taxon>
        <taxon>Bacilli</taxon>
        <taxon>Bacillales</taxon>
        <taxon>Caryophanaceae</taxon>
        <taxon>Kurthia</taxon>
    </lineage>
</organism>
<feature type="domain" description="RDD" evidence="8">
    <location>
        <begin position="22"/>
        <end position="148"/>
    </location>
</feature>
<gene>
    <name evidence="9" type="ORF">DEX24_04635</name>
</gene>
<dbReference type="PANTHER" id="PTHR36115">
    <property type="entry name" value="PROLINE-RICH ANTIGEN HOMOLOG-RELATED"/>
    <property type="match status" value="1"/>
</dbReference>
<evidence type="ECO:0000313" key="10">
    <source>
        <dbReference type="Proteomes" id="UP000245938"/>
    </source>
</evidence>
<dbReference type="OrthoDB" id="9793824at2"/>
<keyword evidence="3 7" id="KW-0812">Transmembrane</keyword>
<dbReference type="RefSeq" id="WP_109305240.1">
    <property type="nucleotide sequence ID" value="NZ_BJUF01000036.1"/>
</dbReference>
<evidence type="ECO:0000256" key="1">
    <source>
        <dbReference type="ARBA" id="ARBA00004651"/>
    </source>
</evidence>
<feature type="region of interest" description="Disordered" evidence="6">
    <location>
        <begin position="171"/>
        <end position="196"/>
    </location>
</feature>
<keyword evidence="5 7" id="KW-0472">Membrane</keyword>
<dbReference type="InterPro" id="IPR051791">
    <property type="entry name" value="Pra-immunoreactive"/>
</dbReference>
<dbReference type="EMBL" id="QFVR01000004">
    <property type="protein sequence ID" value="PWI26217.1"/>
    <property type="molecule type" value="Genomic_DNA"/>
</dbReference>
<evidence type="ECO:0000259" key="8">
    <source>
        <dbReference type="Pfam" id="PF06271"/>
    </source>
</evidence>
<proteinExistence type="predicted"/>
<reference evidence="9 10" key="1">
    <citation type="submission" date="2018-05" db="EMBL/GenBank/DDBJ databases">
        <title>Kurthia sibirica genome sequence.</title>
        <authorList>
            <person name="Maclea K.S."/>
            <person name="Goen A.E."/>
        </authorList>
    </citation>
    <scope>NUCLEOTIDE SEQUENCE [LARGE SCALE GENOMIC DNA]</scope>
    <source>
        <strain evidence="9 10">ATCC 49154</strain>
    </source>
</reference>
<feature type="transmembrane region" description="Helical" evidence="7">
    <location>
        <begin position="29"/>
        <end position="52"/>
    </location>
</feature>
<protein>
    <submittedName>
        <fullName evidence="9">RDD family protein</fullName>
    </submittedName>
</protein>
<keyword evidence="4 7" id="KW-1133">Transmembrane helix</keyword>
<comment type="subcellular location">
    <subcellularLocation>
        <location evidence="1">Cell membrane</location>
        <topology evidence="1">Multi-pass membrane protein</topology>
    </subcellularLocation>
</comment>
<dbReference type="Proteomes" id="UP000245938">
    <property type="component" value="Unassembled WGS sequence"/>
</dbReference>
<keyword evidence="2" id="KW-1003">Cell membrane</keyword>
<comment type="caution">
    <text evidence="9">The sequence shown here is derived from an EMBL/GenBank/DDBJ whole genome shotgun (WGS) entry which is preliminary data.</text>
</comment>
<sequence>MSEASLKSSDMATSAALFERKPAGFWVRFFAYLVDLLIINIVIVGLVVHTIISASGLEHHTIFYLSWSTIIGFIMFYVYFVVMTKFLGQTLGKMIFGLRVVSDNDSALSWSTVVFREAIGRLFSAIILVPYLIVGFTNKHKGLHDLIADTHVIHENNYSPKTIERSDFHEKSMKERYEKKEKQENEPSQLQDKENL</sequence>
<evidence type="ECO:0000313" key="9">
    <source>
        <dbReference type="EMBL" id="PWI26217.1"/>
    </source>
</evidence>
<evidence type="ECO:0000256" key="7">
    <source>
        <dbReference type="SAM" id="Phobius"/>
    </source>
</evidence>
<name>A0A2U3ANV9_9BACL</name>
<dbReference type="InterPro" id="IPR010432">
    <property type="entry name" value="RDD"/>
</dbReference>
<feature type="transmembrane region" description="Helical" evidence="7">
    <location>
        <begin position="64"/>
        <end position="82"/>
    </location>
</feature>
<accession>A0A2U3ANV9</accession>
<keyword evidence="10" id="KW-1185">Reference proteome</keyword>
<evidence type="ECO:0000256" key="6">
    <source>
        <dbReference type="SAM" id="MobiDB-lite"/>
    </source>
</evidence>
<dbReference type="Pfam" id="PF06271">
    <property type="entry name" value="RDD"/>
    <property type="match status" value="1"/>
</dbReference>